<feature type="domain" description="Clr5" evidence="2">
    <location>
        <begin position="10"/>
        <end position="60"/>
    </location>
</feature>
<reference evidence="3" key="2">
    <citation type="submission" date="2023-06" db="EMBL/GenBank/DDBJ databases">
        <authorList>
            <consortium name="Lawrence Berkeley National Laboratory"/>
            <person name="Haridas S."/>
            <person name="Hensen N."/>
            <person name="Bonometti L."/>
            <person name="Westerberg I."/>
            <person name="Brannstrom I.O."/>
            <person name="Guillou S."/>
            <person name="Cros-Aarteil S."/>
            <person name="Calhoun S."/>
            <person name="Kuo A."/>
            <person name="Mondo S."/>
            <person name="Pangilinan J."/>
            <person name="Riley R."/>
            <person name="Labutti K."/>
            <person name="Andreopoulos B."/>
            <person name="Lipzen A."/>
            <person name="Chen C."/>
            <person name="Yanf M."/>
            <person name="Daum C."/>
            <person name="Ng V."/>
            <person name="Clum A."/>
            <person name="Steindorff A."/>
            <person name="Ohm R."/>
            <person name="Martin F."/>
            <person name="Silar P."/>
            <person name="Natvig D."/>
            <person name="Lalanne C."/>
            <person name="Gautier V."/>
            <person name="Ament-Velasquez S.L."/>
            <person name="Kruys A."/>
            <person name="Hutchinson M.I."/>
            <person name="Powell A.J."/>
            <person name="Barry K."/>
            <person name="Miller A.N."/>
            <person name="Grigoriev I.V."/>
            <person name="Debuchy R."/>
            <person name="Gladieux P."/>
            <person name="Thoren M.H."/>
            <person name="Johannesson H."/>
        </authorList>
    </citation>
    <scope>NUCLEOTIDE SEQUENCE</scope>
    <source>
        <strain evidence="3">CBS 314.62</strain>
    </source>
</reference>
<organism evidence="3 4">
    <name type="scientific">Podospora appendiculata</name>
    <dbReference type="NCBI Taxonomy" id="314037"/>
    <lineage>
        <taxon>Eukaryota</taxon>
        <taxon>Fungi</taxon>
        <taxon>Dikarya</taxon>
        <taxon>Ascomycota</taxon>
        <taxon>Pezizomycotina</taxon>
        <taxon>Sordariomycetes</taxon>
        <taxon>Sordariomycetidae</taxon>
        <taxon>Sordariales</taxon>
        <taxon>Podosporaceae</taxon>
        <taxon>Podospora</taxon>
    </lineage>
</organism>
<evidence type="ECO:0000259" key="2">
    <source>
        <dbReference type="Pfam" id="PF14420"/>
    </source>
</evidence>
<feature type="region of interest" description="Disordered" evidence="1">
    <location>
        <begin position="359"/>
        <end position="383"/>
    </location>
</feature>
<protein>
    <submittedName>
        <fullName evidence="3">Clr5 domain-containing protein</fullName>
    </submittedName>
</protein>
<dbReference type="EMBL" id="JAULSO010000008">
    <property type="protein sequence ID" value="KAK3681080.1"/>
    <property type="molecule type" value="Genomic_DNA"/>
</dbReference>
<feature type="compositionally biased region" description="Low complexity" evidence="1">
    <location>
        <begin position="374"/>
        <end position="383"/>
    </location>
</feature>
<reference evidence="3" key="1">
    <citation type="journal article" date="2023" name="Mol. Phylogenet. Evol.">
        <title>Genome-scale phylogeny and comparative genomics of the fungal order Sordariales.</title>
        <authorList>
            <person name="Hensen N."/>
            <person name="Bonometti L."/>
            <person name="Westerberg I."/>
            <person name="Brannstrom I.O."/>
            <person name="Guillou S."/>
            <person name="Cros-Aarteil S."/>
            <person name="Calhoun S."/>
            <person name="Haridas S."/>
            <person name="Kuo A."/>
            <person name="Mondo S."/>
            <person name="Pangilinan J."/>
            <person name="Riley R."/>
            <person name="LaButti K."/>
            <person name="Andreopoulos B."/>
            <person name="Lipzen A."/>
            <person name="Chen C."/>
            <person name="Yan M."/>
            <person name="Daum C."/>
            <person name="Ng V."/>
            <person name="Clum A."/>
            <person name="Steindorff A."/>
            <person name="Ohm R.A."/>
            <person name="Martin F."/>
            <person name="Silar P."/>
            <person name="Natvig D.O."/>
            <person name="Lalanne C."/>
            <person name="Gautier V."/>
            <person name="Ament-Velasquez S.L."/>
            <person name="Kruys A."/>
            <person name="Hutchinson M.I."/>
            <person name="Powell A.J."/>
            <person name="Barry K."/>
            <person name="Miller A.N."/>
            <person name="Grigoriev I.V."/>
            <person name="Debuchy R."/>
            <person name="Gladieux P."/>
            <person name="Hiltunen Thoren M."/>
            <person name="Johannesson H."/>
        </authorList>
    </citation>
    <scope>NUCLEOTIDE SEQUENCE</scope>
    <source>
        <strain evidence="3">CBS 314.62</strain>
    </source>
</reference>
<evidence type="ECO:0000256" key="1">
    <source>
        <dbReference type="SAM" id="MobiDB-lite"/>
    </source>
</evidence>
<keyword evidence="4" id="KW-1185">Reference proteome</keyword>
<dbReference type="PANTHER" id="PTHR38788:SF3">
    <property type="entry name" value="CLR5 DOMAIN-CONTAINING PROTEIN"/>
    <property type="match status" value="1"/>
</dbReference>
<accession>A0AAE0WZ09</accession>
<evidence type="ECO:0000313" key="3">
    <source>
        <dbReference type="EMBL" id="KAK3681080.1"/>
    </source>
</evidence>
<proteinExistence type="predicted"/>
<dbReference type="InterPro" id="IPR025676">
    <property type="entry name" value="Clr5_dom"/>
</dbReference>
<dbReference type="PANTHER" id="PTHR38788">
    <property type="entry name" value="CLR5 DOMAIN-CONTAINING PROTEIN"/>
    <property type="match status" value="1"/>
</dbReference>
<comment type="caution">
    <text evidence="3">The sequence shown here is derived from an EMBL/GenBank/DDBJ whole genome shotgun (WGS) entry which is preliminary data.</text>
</comment>
<dbReference type="Pfam" id="PF14420">
    <property type="entry name" value="Clr5"/>
    <property type="match status" value="1"/>
</dbReference>
<name>A0AAE0WZ09_9PEZI</name>
<dbReference type="AlphaFoldDB" id="A0AAE0WZ09"/>
<evidence type="ECO:0000313" key="4">
    <source>
        <dbReference type="Proteomes" id="UP001270362"/>
    </source>
</evidence>
<dbReference type="Proteomes" id="UP001270362">
    <property type="component" value="Unassembled WGS sequence"/>
</dbReference>
<sequence>MPPASDKVLDWDAHREAISELYWNRRKELQEVMEIMKATHGFIATKKQFKKQFKGWGLEKNIKTHEMKAMIVIQTKRQDEENKKTRFFVRDKMVPEGKLRRFQKRYKLVEIQAPDDAASASQQAYEMPPDIRYCTPDPEESTGRDFRSPTADSVCLSTACTEEEVYGNPENAQGVVANDYDPDLQVPYNQPEHQPYLDAQTSLTYWSNTSTTHHAAPPQPASDLMSRYSVPDDDSHLLSPNLYTDFTEHDPPLFSPAPSFDAVLPEAFYGVAFPGFFPSTRTTGSHLLFGGQATSYCHLDSAEPTFPEVCTEVEEPVYQHAYGAEIETSTWPSSGSGLMLQTPVTAFNYDTLDRSPRPALAVSEEDSMSKAKTTDAAAEATSSDRGVSYARCSCGMRCGRTQETEPDTTWR</sequence>
<gene>
    <name evidence="3" type="ORF">B0T22DRAFT_445759</name>
</gene>